<gene>
    <name evidence="7" type="ORF">H261_20180</name>
</gene>
<feature type="active site" description="Charge relay system" evidence="5">
    <location>
        <position position="185"/>
    </location>
</feature>
<evidence type="ECO:0000256" key="1">
    <source>
        <dbReference type="ARBA" id="ARBA00011073"/>
    </source>
</evidence>
<dbReference type="RefSeq" id="WP_008621217.1">
    <property type="nucleotide sequence ID" value="NZ_AONQ01000083.1"/>
</dbReference>
<dbReference type="InterPro" id="IPR050131">
    <property type="entry name" value="Peptidase_S8_subtilisin-like"/>
</dbReference>
<dbReference type="PANTHER" id="PTHR43806">
    <property type="entry name" value="PEPTIDASE S8"/>
    <property type="match status" value="1"/>
</dbReference>
<dbReference type="PROSITE" id="PS51892">
    <property type="entry name" value="SUBTILASE"/>
    <property type="match status" value="1"/>
</dbReference>
<keyword evidence="2 5" id="KW-0645">Protease</keyword>
<dbReference type="InterPro" id="IPR000209">
    <property type="entry name" value="Peptidase_S8/S53_dom"/>
</dbReference>
<accession>M2ZLF9</accession>
<proteinExistence type="inferred from homology"/>
<feature type="domain" description="Peptidase S8/S53" evidence="6">
    <location>
        <begin position="2"/>
        <end position="225"/>
    </location>
</feature>
<dbReference type="PANTHER" id="PTHR43806:SF11">
    <property type="entry name" value="CEREVISIN-RELATED"/>
    <property type="match status" value="1"/>
</dbReference>
<feature type="active site" description="Charge relay system" evidence="5">
    <location>
        <position position="6"/>
    </location>
</feature>
<dbReference type="PATRIC" id="fig|1244869.3.peg.4014"/>
<protein>
    <recommendedName>
        <fullName evidence="6">Peptidase S8/S53 domain-containing protein</fullName>
    </recommendedName>
</protein>
<feature type="active site" description="Charge relay system" evidence="5">
    <location>
        <position position="43"/>
    </location>
</feature>
<evidence type="ECO:0000256" key="4">
    <source>
        <dbReference type="ARBA" id="ARBA00022825"/>
    </source>
</evidence>
<dbReference type="InterPro" id="IPR036852">
    <property type="entry name" value="Peptidase_S8/S53_dom_sf"/>
</dbReference>
<evidence type="ECO:0000256" key="3">
    <source>
        <dbReference type="ARBA" id="ARBA00022801"/>
    </source>
</evidence>
<dbReference type="eggNOG" id="COG1404">
    <property type="taxonomic scope" value="Bacteria"/>
</dbReference>
<dbReference type="Gene3D" id="3.40.50.200">
    <property type="entry name" value="Peptidase S8/S53 domain"/>
    <property type="match status" value="1"/>
</dbReference>
<evidence type="ECO:0000256" key="2">
    <source>
        <dbReference type="ARBA" id="ARBA00022670"/>
    </source>
</evidence>
<dbReference type="Proteomes" id="UP000011744">
    <property type="component" value="Unassembled WGS sequence"/>
</dbReference>
<evidence type="ECO:0000313" key="8">
    <source>
        <dbReference type="Proteomes" id="UP000011744"/>
    </source>
</evidence>
<evidence type="ECO:0000259" key="6">
    <source>
        <dbReference type="Pfam" id="PF00082"/>
    </source>
</evidence>
<keyword evidence="8" id="KW-1185">Reference proteome</keyword>
<evidence type="ECO:0000256" key="5">
    <source>
        <dbReference type="PROSITE-ProRule" id="PRU01240"/>
    </source>
</evidence>
<keyword evidence="3 5" id="KW-0378">Hydrolase</keyword>
<dbReference type="AlphaFoldDB" id="M2ZLF9"/>
<dbReference type="GO" id="GO:0006508">
    <property type="term" value="P:proteolysis"/>
    <property type="evidence" value="ECO:0007669"/>
    <property type="project" value="UniProtKB-KW"/>
</dbReference>
<dbReference type="SUPFAM" id="SSF52743">
    <property type="entry name" value="Subtilisin-like"/>
    <property type="match status" value="1"/>
</dbReference>
<comment type="similarity">
    <text evidence="1 5">Belongs to the peptidase S8 family.</text>
</comment>
<comment type="caution">
    <text evidence="7">The sequence shown here is derived from an EMBL/GenBank/DDBJ whole genome shotgun (WGS) entry which is preliminary data.</text>
</comment>
<dbReference type="Pfam" id="PF00082">
    <property type="entry name" value="Peptidase_S8"/>
    <property type="match status" value="1"/>
</dbReference>
<sequence>MIGLLDTGLSGHLAGGTRLSRRFWLDEGGDIAHGPARPDLMGHGTALAELIHADAPSIPMVNAQVFGADGTSSPAAIAAGLRWLIDNGVRIVNMSFGLAEDRRVLAEACRSAVQAGLLLVTAVPAMGAMVFPAAYPGTVRVTGDGRCHAGHVSLIDDGRVHFGASPHLTGRPASPWRQSAVAGASVAAARVTARLARLLHRFPDAANRQLLARLEAEAAHLGPQREHLHAG</sequence>
<dbReference type="EMBL" id="AONQ01000083">
    <property type="protein sequence ID" value="EME68087.1"/>
    <property type="molecule type" value="Genomic_DNA"/>
</dbReference>
<keyword evidence="4 5" id="KW-0720">Serine protease</keyword>
<reference evidence="7 8" key="1">
    <citation type="journal article" date="2014" name="Genome Announc.">
        <title>Draft Genome Sequence of Magnetospirillum sp. Strain SO-1, a Freshwater Magnetotactic Bacterium Isolated from the Ol'khovka River, Russia.</title>
        <authorList>
            <person name="Grouzdev D.S."/>
            <person name="Dziuba M.V."/>
            <person name="Sukhacheva M.S."/>
            <person name="Mardanov A.V."/>
            <person name="Beletskiy A.V."/>
            <person name="Kuznetsov B.B."/>
            <person name="Skryabin K.G."/>
        </authorList>
    </citation>
    <scope>NUCLEOTIDE SEQUENCE [LARGE SCALE GENOMIC DNA]</scope>
    <source>
        <strain evidence="7 8">SO-1</strain>
    </source>
</reference>
<dbReference type="GO" id="GO:0004252">
    <property type="term" value="F:serine-type endopeptidase activity"/>
    <property type="evidence" value="ECO:0007669"/>
    <property type="project" value="UniProtKB-UniRule"/>
</dbReference>
<organism evidence="7 8">
    <name type="scientific">Paramagnetospirillum caucaseum</name>
    <dbReference type="NCBI Taxonomy" id="1244869"/>
    <lineage>
        <taxon>Bacteria</taxon>
        <taxon>Pseudomonadati</taxon>
        <taxon>Pseudomonadota</taxon>
        <taxon>Alphaproteobacteria</taxon>
        <taxon>Rhodospirillales</taxon>
        <taxon>Magnetospirillaceae</taxon>
        <taxon>Paramagnetospirillum</taxon>
    </lineage>
</organism>
<dbReference type="OrthoDB" id="6087879at2"/>
<dbReference type="STRING" id="1244869.H261_20180"/>
<evidence type="ECO:0000313" key="7">
    <source>
        <dbReference type="EMBL" id="EME68087.1"/>
    </source>
</evidence>
<name>M2ZLF9_9PROT</name>